<reference evidence="1" key="1">
    <citation type="submission" date="2020-08" db="EMBL/GenBank/DDBJ databases">
        <title>Multicomponent nature underlies the extraordinary mechanical properties of spider dragline silk.</title>
        <authorList>
            <person name="Kono N."/>
            <person name="Nakamura H."/>
            <person name="Mori M."/>
            <person name="Yoshida Y."/>
            <person name="Ohtoshi R."/>
            <person name="Malay A.D."/>
            <person name="Moran D.A.P."/>
            <person name="Tomita M."/>
            <person name="Numata K."/>
            <person name="Arakawa K."/>
        </authorList>
    </citation>
    <scope>NUCLEOTIDE SEQUENCE</scope>
</reference>
<evidence type="ECO:0000313" key="2">
    <source>
        <dbReference type="Proteomes" id="UP000886998"/>
    </source>
</evidence>
<dbReference type="Proteomes" id="UP000886998">
    <property type="component" value="Unassembled WGS sequence"/>
</dbReference>
<accession>A0A8X6IT97</accession>
<comment type="caution">
    <text evidence="1">The sequence shown here is derived from an EMBL/GenBank/DDBJ whole genome shotgun (WGS) entry which is preliminary data.</text>
</comment>
<organism evidence="1 2">
    <name type="scientific">Trichonephila inaurata madagascariensis</name>
    <dbReference type="NCBI Taxonomy" id="2747483"/>
    <lineage>
        <taxon>Eukaryota</taxon>
        <taxon>Metazoa</taxon>
        <taxon>Ecdysozoa</taxon>
        <taxon>Arthropoda</taxon>
        <taxon>Chelicerata</taxon>
        <taxon>Arachnida</taxon>
        <taxon>Araneae</taxon>
        <taxon>Araneomorphae</taxon>
        <taxon>Entelegynae</taxon>
        <taxon>Araneoidea</taxon>
        <taxon>Nephilidae</taxon>
        <taxon>Trichonephila</taxon>
        <taxon>Trichonephila inaurata</taxon>
    </lineage>
</organism>
<evidence type="ECO:0000313" key="1">
    <source>
        <dbReference type="EMBL" id="GFS59656.1"/>
    </source>
</evidence>
<keyword evidence="2" id="KW-1185">Reference proteome</keyword>
<sequence>MDSLRLVTFHPSGTGEVKQPFSCGFLCVSVVRSIGLECRLEKSYSFGENRVELHSTSKIMIFFLSYRYLNSAFLSWTGLQFPANVSILV</sequence>
<dbReference type="AlphaFoldDB" id="A0A8X6IT97"/>
<protein>
    <submittedName>
        <fullName evidence="1">Uncharacterized protein</fullName>
    </submittedName>
</protein>
<name>A0A8X6IT97_9ARAC</name>
<gene>
    <name evidence="1" type="ORF">TNIN_409721</name>
</gene>
<dbReference type="EMBL" id="BMAV01027477">
    <property type="protein sequence ID" value="GFS59656.1"/>
    <property type="molecule type" value="Genomic_DNA"/>
</dbReference>
<proteinExistence type="predicted"/>